<reference evidence="2" key="1">
    <citation type="submission" date="2023-07" db="EMBL/GenBank/DDBJ databases">
        <authorList>
            <person name="Stuckert A."/>
        </authorList>
    </citation>
    <scope>NUCLEOTIDE SEQUENCE</scope>
</reference>
<dbReference type="InterPro" id="IPR003165">
    <property type="entry name" value="Piwi"/>
</dbReference>
<dbReference type="InterPro" id="IPR012337">
    <property type="entry name" value="RNaseH-like_sf"/>
</dbReference>
<evidence type="ECO:0000313" key="2">
    <source>
        <dbReference type="EMBL" id="CAJ0968464.1"/>
    </source>
</evidence>
<organism evidence="2 3">
    <name type="scientific">Ranitomeya imitator</name>
    <name type="common">mimic poison frog</name>
    <dbReference type="NCBI Taxonomy" id="111125"/>
    <lineage>
        <taxon>Eukaryota</taxon>
        <taxon>Metazoa</taxon>
        <taxon>Chordata</taxon>
        <taxon>Craniata</taxon>
        <taxon>Vertebrata</taxon>
        <taxon>Euteleostomi</taxon>
        <taxon>Amphibia</taxon>
        <taxon>Batrachia</taxon>
        <taxon>Anura</taxon>
        <taxon>Neobatrachia</taxon>
        <taxon>Hyloidea</taxon>
        <taxon>Dendrobatidae</taxon>
        <taxon>Dendrobatinae</taxon>
        <taxon>Ranitomeya</taxon>
    </lineage>
</organism>
<accession>A0ABN9MSR1</accession>
<dbReference type="CDD" id="cd04658">
    <property type="entry name" value="Piwi_piwi-like_Euk"/>
    <property type="match status" value="1"/>
</dbReference>
<evidence type="ECO:0000313" key="3">
    <source>
        <dbReference type="Proteomes" id="UP001176940"/>
    </source>
</evidence>
<gene>
    <name evidence="2" type="ORF">RIMI_LOCUS23117233</name>
</gene>
<proteinExistence type="predicted"/>
<dbReference type="Proteomes" id="UP001176940">
    <property type="component" value="Unassembled WGS sequence"/>
</dbReference>
<keyword evidence="3" id="KW-1185">Reference proteome</keyword>
<feature type="domain" description="Piwi" evidence="1">
    <location>
        <begin position="141"/>
        <end position="333"/>
    </location>
</feature>
<dbReference type="InterPro" id="IPR036397">
    <property type="entry name" value="RNaseH_sf"/>
</dbReference>
<dbReference type="PROSITE" id="PS50822">
    <property type="entry name" value="PIWI"/>
    <property type="match status" value="1"/>
</dbReference>
<dbReference type="Gene3D" id="3.30.420.10">
    <property type="entry name" value="Ribonuclease H-like superfamily/Ribonuclease H"/>
    <property type="match status" value="1"/>
</dbReference>
<dbReference type="PANTHER" id="PTHR22891">
    <property type="entry name" value="EUKARYOTIC TRANSLATION INITIATION FACTOR 2C"/>
    <property type="match status" value="1"/>
</dbReference>
<dbReference type="SUPFAM" id="SSF53098">
    <property type="entry name" value="Ribonuclease H-like"/>
    <property type="match status" value="1"/>
</dbReference>
<comment type="caution">
    <text evidence="2">The sequence shown here is derived from an EMBL/GenBank/DDBJ whole genome shotgun (WGS) entry which is preliminary data.</text>
</comment>
<name>A0ABN9MSR1_9NEOB</name>
<evidence type="ECO:0000259" key="1">
    <source>
        <dbReference type="PROSITE" id="PS50822"/>
    </source>
</evidence>
<dbReference type="Gene3D" id="3.40.50.2300">
    <property type="match status" value="1"/>
</dbReference>
<dbReference type="SMART" id="SM00950">
    <property type="entry name" value="Piwi"/>
    <property type="match status" value="1"/>
</dbReference>
<protein>
    <recommendedName>
        <fullName evidence="1">Piwi domain-containing protein</fullName>
    </recommendedName>
</protein>
<dbReference type="Pfam" id="PF02171">
    <property type="entry name" value="Piwi"/>
    <property type="match status" value="1"/>
</dbReference>
<sequence>MVPVSPNEGFEKQILRDESVQNELRDWGLNFDTELLQFEGRIAPPEKILQKDRSAQYNPQFADWSRELRGPVLISARDLNNWLLFYTRRNYDAANALVQNLFKITQQMHIKMNRAVLVEVEDTVGGYLQAFQQNITHHTEMVVCILSSINKMKYDAIKKHLCVDFPIPSQCVVARTLSKPQTVLSVCTKIALQMNCKLGGELWTVEMPLDKVIIIGIDCYHDTLQGRRSIAGFVASTNKEMTRWFSRCVVQDQRQEIVDGLKVCMQAALHAWAKTNQNELPQRIIIYRDGVGDGQLQTLVNYEIPQFIDCIKSAKENYRCGAEVAPNPFLTPF</sequence>
<dbReference type="EMBL" id="CAUEEQ010079294">
    <property type="protein sequence ID" value="CAJ0968464.1"/>
    <property type="molecule type" value="Genomic_DNA"/>
</dbReference>